<keyword evidence="3" id="KW-1185">Reference proteome</keyword>
<organism evidence="2 3">
    <name type="scientific">Gossypium armourianum</name>
    <dbReference type="NCBI Taxonomy" id="34283"/>
    <lineage>
        <taxon>Eukaryota</taxon>
        <taxon>Viridiplantae</taxon>
        <taxon>Streptophyta</taxon>
        <taxon>Embryophyta</taxon>
        <taxon>Tracheophyta</taxon>
        <taxon>Spermatophyta</taxon>
        <taxon>Magnoliopsida</taxon>
        <taxon>eudicotyledons</taxon>
        <taxon>Gunneridae</taxon>
        <taxon>Pentapetalae</taxon>
        <taxon>rosids</taxon>
        <taxon>malvids</taxon>
        <taxon>Malvales</taxon>
        <taxon>Malvaceae</taxon>
        <taxon>Malvoideae</taxon>
        <taxon>Gossypium</taxon>
    </lineage>
</organism>
<sequence>MVQSPNDGSGSGYSTDSPSFPTNVLFWGNDTQVSSGSSCLDEGSSASSASIGSSAMASTSSRQEGMLVIDVPMNGNENPPEEES</sequence>
<evidence type="ECO:0000313" key="2">
    <source>
        <dbReference type="EMBL" id="MBA0840358.1"/>
    </source>
</evidence>
<proteinExistence type="predicted"/>
<feature type="region of interest" description="Disordered" evidence="1">
    <location>
        <begin position="1"/>
        <end position="84"/>
    </location>
</feature>
<evidence type="ECO:0000313" key="3">
    <source>
        <dbReference type="Proteomes" id="UP000593575"/>
    </source>
</evidence>
<name>A0A7J9K1Q2_9ROSI</name>
<comment type="caution">
    <text evidence="2">The sequence shown here is derived from an EMBL/GenBank/DDBJ whole genome shotgun (WGS) entry which is preliminary data.</text>
</comment>
<dbReference type="AlphaFoldDB" id="A0A7J9K1Q2"/>
<reference evidence="2 3" key="1">
    <citation type="journal article" date="2019" name="Genome Biol. Evol.">
        <title>Insights into the evolution of the New World diploid cottons (Gossypium, subgenus Houzingenia) based on genome sequencing.</title>
        <authorList>
            <person name="Grover C.E."/>
            <person name="Arick M.A. 2nd"/>
            <person name="Thrash A."/>
            <person name="Conover J.L."/>
            <person name="Sanders W.S."/>
            <person name="Peterson D.G."/>
            <person name="Frelichowski J.E."/>
            <person name="Scheffler J.A."/>
            <person name="Scheffler B.E."/>
            <person name="Wendel J.F."/>
        </authorList>
    </citation>
    <scope>NUCLEOTIDE SEQUENCE [LARGE SCALE GENOMIC DNA]</scope>
    <source>
        <strain evidence="2">6</strain>
        <tissue evidence="2">Leaf</tissue>
    </source>
</reference>
<feature type="compositionally biased region" description="Polar residues" evidence="1">
    <location>
        <begin position="1"/>
        <end position="22"/>
    </location>
</feature>
<accession>A0A7J9K1Q2</accession>
<gene>
    <name evidence="2" type="ORF">Goarm_002944</name>
</gene>
<feature type="compositionally biased region" description="Low complexity" evidence="1">
    <location>
        <begin position="34"/>
        <end position="61"/>
    </location>
</feature>
<feature type="non-terminal residue" evidence="2">
    <location>
        <position position="84"/>
    </location>
</feature>
<protein>
    <submittedName>
        <fullName evidence="2">Uncharacterized protein</fullName>
    </submittedName>
</protein>
<evidence type="ECO:0000256" key="1">
    <source>
        <dbReference type="SAM" id="MobiDB-lite"/>
    </source>
</evidence>
<dbReference type="Proteomes" id="UP000593575">
    <property type="component" value="Unassembled WGS sequence"/>
</dbReference>
<dbReference type="EMBL" id="JABFAE010000011">
    <property type="protein sequence ID" value="MBA0840358.1"/>
    <property type="molecule type" value="Genomic_DNA"/>
</dbReference>